<feature type="domain" description="TonB-dependent receptor-like beta-barrel" evidence="7">
    <location>
        <begin position="240"/>
        <end position="624"/>
    </location>
</feature>
<keyword evidence="9" id="KW-0675">Receptor</keyword>
<reference evidence="9" key="1">
    <citation type="submission" date="2016-10" db="EMBL/GenBank/DDBJ databases">
        <authorList>
            <person name="de Groot N.N."/>
        </authorList>
    </citation>
    <scope>NUCLEOTIDE SEQUENCE</scope>
</reference>
<name>A0A1W1CX89_9ZZZZ</name>
<keyword evidence="3" id="KW-0812">Transmembrane</keyword>
<evidence type="ECO:0000256" key="2">
    <source>
        <dbReference type="ARBA" id="ARBA00022448"/>
    </source>
</evidence>
<evidence type="ECO:0000256" key="4">
    <source>
        <dbReference type="ARBA" id="ARBA00023077"/>
    </source>
</evidence>
<dbReference type="InterPro" id="IPR036942">
    <property type="entry name" value="Beta-barrel_TonB_sf"/>
</dbReference>
<evidence type="ECO:0000256" key="5">
    <source>
        <dbReference type="ARBA" id="ARBA00023136"/>
    </source>
</evidence>
<keyword evidence="5" id="KW-0472">Membrane</keyword>
<dbReference type="CDD" id="cd01347">
    <property type="entry name" value="ligand_gated_channel"/>
    <property type="match status" value="1"/>
</dbReference>
<keyword evidence="2" id="KW-0813">Transport</keyword>
<evidence type="ECO:0000256" key="1">
    <source>
        <dbReference type="ARBA" id="ARBA00004571"/>
    </source>
</evidence>
<dbReference type="Pfam" id="PF00593">
    <property type="entry name" value="TonB_dep_Rec_b-barrel"/>
    <property type="match status" value="1"/>
</dbReference>
<proteinExistence type="predicted"/>
<keyword evidence="4" id="KW-0798">TonB box</keyword>
<evidence type="ECO:0000256" key="3">
    <source>
        <dbReference type="ARBA" id="ARBA00022692"/>
    </source>
</evidence>
<dbReference type="PROSITE" id="PS52016">
    <property type="entry name" value="TONB_DEPENDENT_REC_3"/>
    <property type="match status" value="1"/>
</dbReference>
<organism evidence="9">
    <name type="scientific">hydrothermal vent metagenome</name>
    <dbReference type="NCBI Taxonomy" id="652676"/>
    <lineage>
        <taxon>unclassified sequences</taxon>
        <taxon>metagenomes</taxon>
        <taxon>ecological metagenomes</taxon>
    </lineage>
</organism>
<accession>A0A1W1CX89</accession>
<dbReference type="InterPro" id="IPR039426">
    <property type="entry name" value="TonB-dep_rcpt-like"/>
</dbReference>
<dbReference type="GO" id="GO:0009279">
    <property type="term" value="C:cell outer membrane"/>
    <property type="evidence" value="ECO:0007669"/>
    <property type="project" value="UniProtKB-SubCell"/>
</dbReference>
<dbReference type="Pfam" id="PF07715">
    <property type="entry name" value="Plug"/>
    <property type="match status" value="1"/>
</dbReference>
<keyword evidence="6" id="KW-0998">Cell outer membrane</keyword>
<gene>
    <name evidence="9" type="ORF">MNB_SV-3-364</name>
</gene>
<dbReference type="Gene3D" id="2.170.130.10">
    <property type="entry name" value="TonB-dependent receptor, plug domain"/>
    <property type="match status" value="1"/>
</dbReference>
<dbReference type="PANTHER" id="PTHR30069:SF49">
    <property type="entry name" value="OUTER MEMBRANE PROTEIN C"/>
    <property type="match status" value="1"/>
</dbReference>
<dbReference type="PANTHER" id="PTHR30069">
    <property type="entry name" value="TONB-DEPENDENT OUTER MEMBRANE RECEPTOR"/>
    <property type="match status" value="1"/>
</dbReference>
<evidence type="ECO:0000259" key="8">
    <source>
        <dbReference type="Pfam" id="PF07715"/>
    </source>
</evidence>
<sequence length="667" mass="75359">MKRIIYLSFACSLLLQAAQVELETINVEAKADTEVIKDVHGEDIKSADLAEALFKQSPSVSLVRRSGIANDIIVRGQKKDNINVTIDGAKVCGACPNRMDPPVSHVLTNNIDFIEINEGPFNVEDFGVLSADIKIHMKKPKPEFFGEFSFNIGSFDYKKGAFTLSGGTDAVRFLLSTSYEQGGQYKDGSGDTFAQQQDRYIVAHPGTEGMGYSPLKREIDAFTKKTVLAKMFWDITDTQSLELSYARDESDDVLYPNTPMDADYDNGDIYNLTYTLKYLGKYSKKLTLSAYQSEVDHPMSNHYRKSTATKGVIKHWLTTKMQGAKLKNEFELSNHMLTLGLDYSKRNWDGAYYKNNTPFPAAKFHSIWESKTQNLALFAKDKIHIDKWEVNFALRYDNTDISTDRAGVEDNSYNGLSGNIYGIYHADMQSKYFIGLGFSSRVPDGKELYYHDKMGQEVGTVTLKKVQNREFDMGVESMWGDFTLKSKFFYSDLKDYIAYNAITKRFENVDATIWGIDVLGTYVATESIYFDYGLSYQKGKKQDALIGQSDKDLAEIPPLKLNLALNYDYDESLSFKAEGIYSAKWSKFDSDNGEQLLGSYTVFNLKGTKRLGKHLKLTLGVDNVFDKTYAVSNTYKDLTLISGSSNEDVMLMNESGRYIYVNANYTF</sequence>
<dbReference type="EMBL" id="FPHI01000051">
    <property type="protein sequence ID" value="SFV70470.1"/>
    <property type="molecule type" value="Genomic_DNA"/>
</dbReference>
<dbReference type="InterPro" id="IPR037066">
    <property type="entry name" value="Plug_dom_sf"/>
</dbReference>
<dbReference type="Gene3D" id="2.40.170.20">
    <property type="entry name" value="TonB-dependent receptor, beta-barrel domain"/>
    <property type="match status" value="1"/>
</dbReference>
<evidence type="ECO:0000259" key="7">
    <source>
        <dbReference type="Pfam" id="PF00593"/>
    </source>
</evidence>
<protein>
    <submittedName>
        <fullName evidence="9">TonB-dependent receptor</fullName>
    </submittedName>
</protein>
<dbReference type="InterPro" id="IPR012910">
    <property type="entry name" value="Plug_dom"/>
</dbReference>
<dbReference type="GO" id="GO:0044718">
    <property type="term" value="P:siderophore transmembrane transport"/>
    <property type="evidence" value="ECO:0007669"/>
    <property type="project" value="TreeGrafter"/>
</dbReference>
<comment type="subcellular location">
    <subcellularLocation>
        <location evidence="1">Cell outer membrane</location>
        <topology evidence="1">Multi-pass membrane protein</topology>
    </subcellularLocation>
</comment>
<dbReference type="InterPro" id="IPR000531">
    <property type="entry name" value="Beta-barrel_TonB"/>
</dbReference>
<dbReference type="SUPFAM" id="SSF56935">
    <property type="entry name" value="Porins"/>
    <property type="match status" value="1"/>
</dbReference>
<evidence type="ECO:0000256" key="6">
    <source>
        <dbReference type="ARBA" id="ARBA00023237"/>
    </source>
</evidence>
<evidence type="ECO:0000313" key="9">
    <source>
        <dbReference type="EMBL" id="SFV70470.1"/>
    </source>
</evidence>
<dbReference type="AlphaFoldDB" id="A0A1W1CX89"/>
<dbReference type="GO" id="GO:0015344">
    <property type="term" value="F:siderophore uptake transmembrane transporter activity"/>
    <property type="evidence" value="ECO:0007669"/>
    <property type="project" value="TreeGrafter"/>
</dbReference>
<feature type="domain" description="TonB-dependent receptor plug" evidence="8">
    <location>
        <begin position="33"/>
        <end position="123"/>
    </location>
</feature>